<keyword evidence="7" id="KW-0614">Plasmid</keyword>
<name>A0ABY7TRZ3_9SPHN</name>
<geneLocation type="plasmid" evidence="7 8">
    <name>unnamed2</name>
</geneLocation>
<evidence type="ECO:0000259" key="6">
    <source>
        <dbReference type="Pfam" id="PF04138"/>
    </source>
</evidence>
<gene>
    <name evidence="7" type="ORF">PQ455_20350</name>
</gene>
<keyword evidence="2 5" id="KW-0812">Transmembrane</keyword>
<dbReference type="Proteomes" id="UP001220395">
    <property type="component" value="Plasmid unnamed2"/>
</dbReference>
<evidence type="ECO:0000313" key="7">
    <source>
        <dbReference type="EMBL" id="WCT75735.1"/>
    </source>
</evidence>
<reference evidence="7 8" key="1">
    <citation type="submission" date="2023-02" db="EMBL/GenBank/DDBJ databases">
        <title>Genome sequence of Sphingomonas naphthae.</title>
        <authorList>
            <person name="Kim S."/>
            <person name="Heo J."/>
            <person name="Kwon S.-W."/>
        </authorList>
    </citation>
    <scope>NUCLEOTIDE SEQUENCE [LARGE SCALE GENOMIC DNA]</scope>
    <source>
        <strain evidence="7 8">KACC 18716</strain>
        <plasmid evidence="7 8">unnamed2</plasmid>
    </source>
</reference>
<evidence type="ECO:0000256" key="2">
    <source>
        <dbReference type="ARBA" id="ARBA00022692"/>
    </source>
</evidence>
<evidence type="ECO:0000256" key="3">
    <source>
        <dbReference type="ARBA" id="ARBA00022989"/>
    </source>
</evidence>
<evidence type="ECO:0000256" key="5">
    <source>
        <dbReference type="SAM" id="Phobius"/>
    </source>
</evidence>
<dbReference type="Pfam" id="PF04138">
    <property type="entry name" value="GtrA_DPMS_TM"/>
    <property type="match status" value="1"/>
</dbReference>
<organism evidence="7 8">
    <name type="scientific">Sphingomonas naphthae</name>
    <dbReference type="NCBI Taxonomy" id="1813468"/>
    <lineage>
        <taxon>Bacteria</taxon>
        <taxon>Pseudomonadati</taxon>
        <taxon>Pseudomonadota</taxon>
        <taxon>Alphaproteobacteria</taxon>
        <taxon>Sphingomonadales</taxon>
        <taxon>Sphingomonadaceae</taxon>
        <taxon>Sphingomonas</taxon>
    </lineage>
</organism>
<keyword evidence="4 5" id="KW-0472">Membrane</keyword>
<keyword evidence="8" id="KW-1185">Reference proteome</keyword>
<feature type="transmembrane region" description="Helical" evidence="5">
    <location>
        <begin position="101"/>
        <end position="125"/>
    </location>
</feature>
<protein>
    <submittedName>
        <fullName evidence="7">GtrA family protein</fullName>
    </submittedName>
</protein>
<accession>A0ABY7TRZ3</accession>
<evidence type="ECO:0000256" key="1">
    <source>
        <dbReference type="ARBA" id="ARBA00004141"/>
    </source>
</evidence>
<dbReference type="EMBL" id="CP117413">
    <property type="protein sequence ID" value="WCT75735.1"/>
    <property type="molecule type" value="Genomic_DNA"/>
</dbReference>
<dbReference type="InterPro" id="IPR007267">
    <property type="entry name" value="GtrA_DPMS_TM"/>
</dbReference>
<feature type="transmembrane region" description="Helical" evidence="5">
    <location>
        <begin position="36"/>
        <end position="58"/>
    </location>
</feature>
<comment type="subcellular location">
    <subcellularLocation>
        <location evidence="1">Membrane</location>
        <topology evidence="1">Multi-pass membrane protein</topology>
    </subcellularLocation>
</comment>
<feature type="transmembrane region" description="Helical" evidence="5">
    <location>
        <begin position="70"/>
        <end position="89"/>
    </location>
</feature>
<evidence type="ECO:0000313" key="8">
    <source>
        <dbReference type="Proteomes" id="UP001220395"/>
    </source>
</evidence>
<feature type="domain" description="GtrA/DPMS transmembrane" evidence="6">
    <location>
        <begin position="42"/>
        <end position="154"/>
    </location>
</feature>
<evidence type="ECO:0000256" key="4">
    <source>
        <dbReference type="ARBA" id="ARBA00023136"/>
    </source>
</evidence>
<sequence>MRGGPHAQGSSVADGQYSEATISIFRRLISARVGAMLVRNTIVSCSVFAAGLIVLWALVDLAGCDKVVAAGIGFMIANSLHYILGRSWIFRGTDRDMRTGYVLFLINSGIGLIVTTGLYAFLLHWTDVNYLVARIIVSLFAGLLVFVLNALFNFRQV</sequence>
<keyword evidence="3 5" id="KW-1133">Transmembrane helix</keyword>
<dbReference type="RefSeq" id="WP_273691939.1">
    <property type="nucleotide sequence ID" value="NZ_CP117413.1"/>
</dbReference>
<proteinExistence type="predicted"/>
<feature type="transmembrane region" description="Helical" evidence="5">
    <location>
        <begin position="131"/>
        <end position="152"/>
    </location>
</feature>